<evidence type="ECO:0000313" key="1">
    <source>
        <dbReference type="EMBL" id="WNY27473.1"/>
    </source>
</evidence>
<dbReference type="Gene3D" id="2.30.130.30">
    <property type="entry name" value="Hypothetical protein"/>
    <property type="match status" value="1"/>
</dbReference>
<accession>A0AA97A6N0</accession>
<protein>
    <recommendedName>
        <fullName evidence="3">ASCH domain-containing protein</fullName>
    </recommendedName>
</protein>
<dbReference type="AlphaFoldDB" id="A0AA97A6N0"/>
<dbReference type="Proteomes" id="UP001304970">
    <property type="component" value="Chromosome"/>
</dbReference>
<dbReference type="EMBL" id="CP131061">
    <property type="protein sequence ID" value="WNY27473.1"/>
    <property type="molecule type" value="Genomic_DNA"/>
</dbReference>
<evidence type="ECO:0000313" key="2">
    <source>
        <dbReference type="Proteomes" id="UP001304970"/>
    </source>
</evidence>
<gene>
    <name evidence="1" type="ORF">MsAm2_12700</name>
</gene>
<name>A0AA97A6N0_9EURY</name>
<dbReference type="SUPFAM" id="SSF88697">
    <property type="entry name" value="PUA domain-like"/>
    <property type="match status" value="1"/>
</dbReference>
<keyword evidence="2" id="KW-1185">Reference proteome</keyword>
<sequence>MLLSIHPEHVENIMNGRKQFEFRKVRCRENVSKIIIYATSPVMKVVGEAEVLEVIVDNPGHVWELTSSQAGISKKNYDRYYLNR</sequence>
<dbReference type="InterPro" id="IPR015947">
    <property type="entry name" value="PUA-like_sf"/>
</dbReference>
<reference evidence="1 2" key="1">
    <citation type="submission" date="2023-07" db="EMBL/GenBank/DDBJ databases">
        <title>Closed genome sequence of Methanosarcinaceae archaeon Am2.</title>
        <authorList>
            <person name="Poehlein A."/>
            <person name="Protasov E."/>
            <person name="Platt K."/>
            <person name="Reeh H."/>
            <person name="Daniel R."/>
            <person name="Brune A."/>
        </authorList>
    </citation>
    <scope>NUCLEOTIDE SEQUENCE [LARGE SCALE GENOMIC DNA]</scope>
    <source>
        <strain evidence="1 2">Am2</strain>
    </source>
</reference>
<organism evidence="1 2">
    <name type="scientific">Methanolapillus ohkumae</name>
    <dbReference type="NCBI Taxonomy" id="3028298"/>
    <lineage>
        <taxon>Archaea</taxon>
        <taxon>Methanobacteriati</taxon>
        <taxon>Methanobacteriota</taxon>
        <taxon>Stenosarchaea group</taxon>
        <taxon>Methanomicrobia</taxon>
        <taxon>Methanosarcinales</taxon>
        <taxon>Methanosarcinaceae</taxon>
        <taxon>Methanolapillus</taxon>
    </lineage>
</organism>
<evidence type="ECO:0008006" key="3">
    <source>
        <dbReference type="Google" id="ProtNLM"/>
    </source>
</evidence>
<proteinExistence type="predicted"/>